<dbReference type="PANTHER" id="PTHR40265:SF1">
    <property type="entry name" value="GLYOXALASE-LIKE DOMAIN-CONTAINING PROTEIN"/>
    <property type="match status" value="1"/>
</dbReference>
<dbReference type="OrthoDB" id="408973at2759"/>
<evidence type="ECO:0000313" key="4">
    <source>
        <dbReference type="Proteomes" id="UP000800035"/>
    </source>
</evidence>
<proteinExistence type="predicted"/>
<feature type="domain" description="Glyoxalase-like" evidence="2">
    <location>
        <begin position="8"/>
        <end position="197"/>
    </location>
</feature>
<protein>
    <recommendedName>
        <fullName evidence="2">Glyoxalase-like domain-containing protein</fullName>
    </recommendedName>
</protein>
<dbReference type="EMBL" id="ML976990">
    <property type="protein sequence ID" value="KAF1957170.1"/>
    <property type="molecule type" value="Genomic_DNA"/>
</dbReference>
<dbReference type="Gene3D" id="3.10.180.10">
    <property type="entry name" value="2,3-Dihydroxybiphenyl 1,2-Dioxygenase, domain 1"/>
    <property type="match status" value="1"/>
</dbReference>
<dbReference type="Proteomes" id="UP000800035">
    <property type="component" value="Unassembled WGS sequence"/>
</dbReference>
<sequence>MPPKNALDHLILFLPVSPSTSLPHLPPFIPHHFTPTPGGTHADNQTSNTLILLADGCYIELICFLTHLPSPSSSFSTPDFSTHWWGPSTRHGWTDWCLTNALPPDQNWGNVKETHAEPRNGGRKRADGVEVRWSVTFPLGENGGQAKRGLVPFFCHDATPREFRVPVETMPEATRHASGIVGVRELTVIVDGGERFEEMERVYVGLFGEEGVKRGDGEVVFEARRVRDVEGLEGGARVVLRVAGSEGERVKVKDKGFWYGDVVLAAKVGEGKVKGKRERLDGGEGDDVGGLWVEYV</sequence>
<feature type="compositionally biased region" description="Basic and acidic residues" evidence="1">
    <location>
        <begin position="112"/>
        <end position="127"/>
    </location>
</feature>
<evidence type="ECO:0000259" key="2">
    <source>
        <dbReference type="Pfam" id="PF13468"/>
    </source>
</evidence>
<dbReference type="InterPro" id="IPR029068">
    <property type="entry name" value="Glyas_Bleomycin-R_OHBP_Dase"/>
</dbReference>
<evidence type="ECO:0000313" key="3">
    <source>
        <dbReference type="EMBL" id="KAF1957170.1"/>
    </source>
</evidence>
<keyword evidence="4" id="KW-1185">Reference proteome</keyword>
<dbReference type="Pfam" id="PF13468">
    <property type="entry name" value="Glyoxalase_3"/>
    <property type="match status" value="1"/>
</dbReference>
<dbReference type="InterPro" id="IPR025870">
    <property type="entry name" value="Glyoxalase-like_dom"/>
</dbReference>
<feature type="region of interest" description="Disordered" evidence="1">
    <location>
        <begin position="108"/>
        <end position="127"/>
    </location>
</feature>
<dbReference type="PANTHER" id="PTHR40265">
    <property type="entry name" value="BLL2707 PROTEIN"/>
    <property type="match status" value="1"/>
</dbReference>
<reference evidence="3" key="1">
    <citation type="journal article" date="2020" name="Stud. Mycol.">
        <title>101 Dothideomycetes genomes: a test case for predicting lifestyles and emergence of pathogens.</title>
        <authorList>
            <person name="Haridas S."/>
            <person name="Albert R."/>
            <person name="Binder M."/>
            <person name="Bloem J."/>
            <person name="Labutti K."/>
            <person name="Salamov A."/>
            <person name="Andreopoulos B."/>
            <person name="Baker S."/>
            <person name="Barry K."/>
            <person name="Bills G."/>
            <person name="Bluhm B."/>
            <person name="Cannon C."/>
            <person name="Castanera R."/>
            <person name="Culley D."/>
            <person name="Daum C."/>
            <person name="Ezra D."/>
            <person name="Gonzalez J."/>
            <person name="Henrissat B."/>
            <person name="Kuo A."/>
            <person name="Liang C."/>
            <person name="Lipzen A."/>
            <person name="Lutzoni F."/>
            <person name="Magnuson J."/>
            <person name="Mondo S."/>
            <person name="Nolan M."/>
            <person name="Ohm R."/>
            <person name="Pangilinan J."/>
            <person name="Park H.-J."/>
            <person name="Ramirez L."/>
            <person name="Alfaro M."/>
            <person name="Sun H."/>
            <person name="Tritt A."/>
            <person name="Yoshinaga Y."/>
            <person name="Zwiers L.-H."/>
            <person name="Turgeon B."/>
            <person name="Goodwin S."/>
            <person name="Spatafora J."/>
            <person name="Crous P."/>
            <person name="Grigoriev I."/>
        </authorList>
    </citation>
    <scope>NUCLEOTIDE SEQUENCE</scope>
    <source>
        <strain evidence="3">CBS 675.92</strain>
    </source>
</reference>
<dbReference type="AlphaFoldDB" id="A0A6A5TYN0"/>
<accession>A0A6A5TYN0</accession>
<evidence type="ECO:0000256" key="1">
    <source>
        <dbReference type="SAM" id="MobiDB-lite"/>
    </source>
</evidence>
<gene>
    <name evidence="3" type="ORF">CC80DRAFT_55695</name>
</gene>
<organism evidence="3 4">
    <name type="scientific">Byssothecium circinans</name>
    <dbReference type="NCBI Taxonomy" id="147558"/>
    <lineage>
        <taxon>Eukaryota</taxon>
        <taxon>Fungi</taxon>
        <taxon>Dikarya</taxon>
        <taxon>Ascomycota</taxon>
        <taxon>Pezizomycotina</taxon>
        <taxon>Dothideomycetes</taxon>
        <taxon>Pleosporomycetidae</taxon>
        <taxon>Pleosporales</taxon>
        <taxon>Massarineae</taxon>
        <taxon>Massarinaceae</taxon>
        <taxon>Byssothecium</taxon>
    </lineage>
</organism>
<name>A0A6A5TYN0_9PLEO</name>